<evidence type="ECO:0000313" key="2">
    <source>
        <dbReference type="Proteomes" id="UP000198345"/>
    </source>
</evidence>
<dbReference type="OrthoDB" id="646668at2"/>
<comment type="caution">
    <text evidence="1">The sequence shown here is derived from an EMBL/GenBank/DDBJ whole genome shotgun (WGS) entry which is preliminary data.</text>
</comment>
<keyword evidence="2" id="KW-1185">Reference proteome</keyword>
<gene>
    <name evidence="1" type="ORF">B0A66_04165</name>
</gene>
<organism evidence="1 2">
    <name type="scientific">Flavobacterium hercynium</name>
    <dbReference type="NCBI Taxonomy" id="387094"/>
    <lineage>
        <taxon>Bacteria</taxon>
        <taxon>Pseudomonadati</taxon>
        <taxon>Bacteroidota</taxon>
        <taxon>Flavobacteriia</taxon>
        <taxon>Flavobacteriales</taxon>
        <taxon>Flavobacteriaceae</taxon>
        <taxon>Flavobacterium</taxon>
    </lineage>
</organism>
<proteinExistence type="predicted"/>
<dbReference type="AlphaFoldDB" id="A0A226HL60"/>
<protein>
    <recommendedName>
        <fullName evidence="3">PKD domain-containing protein</fullName>
    </recommendedName>
</protein>
<accession>A0A226HL60</accession>
<dbReference type="Proteomes" id="UP000198345">
    <property type="component" value="Unassembled WGS sequence"/>
</dbReference>
<reference evidence="1 2" key="1">
    <citation type="submission" date="2016-11" db="EMBL/GenBank/DDBJ databases">
        <title>Whole genomes of Flavobacteriaceae.</title>
        <authorList>
            <person name="Stine C."/>
            <person name="Li C."/>
            <person name="Tadesse D."/>
        </authorList>
    </citation>
    <scope>NUCLEOTIDE SEQUENCE [LARGE SCALE GENOMIC DNA]</scope>
    <source>
        <strain evidence="1 2">DSM 18292</strain>
    </source>
</reference>
<evidence type="ECO:0000313" key="1">
    <source>
        <dbReference type="EMBL" id="OXA94925.1"/>
    </source>
</evidence>
<evidence type="ECO:0008006" key="3">
    <source>
        <dbReference type="Google" id="ProtNLM"/>
    </source>
</evidence>
<name>A0A226HL60_9FLAO</name>
<dbReference type="EMBL" id="MUGW01000008">
    <property type="protein sequence ID" value="OXA94925.1"/>
    <property type="molecule type" value="Genomic_DNA"/>
</dbReference>
<sequence length="289" mass="32240">MIMKRILYILVTAVTIGSLLFSCEPVEDRESLPAVSLTSDAVKYSIVQSPTNEHEIVVTSNNPEAISYWSYFDSKGNALGHSNKSNDIIALPFAGTFTIHYTAYTRGGAVETTPVQVTISENDDNYFRDERWGRLTNGAEGKTWVLNMIQPLEFVDSKYENSTISAPGWWPLLTDIPWANLEDKNWGEVTFDLNGGYNVTVTQTNPTVGSAEQTTKTGTFNYTLTKEFKEDKIAFNGGVEMLHPNEASYFSSSFSFTNVRIVELTETTLSYIAIRADGGYLVYHLIAKQ</sequence>
<dbReference type="PROSITE" id="PS51257">
    <property type="entry name" value="PROKAR_LIPOPROTEIN"/>
    <property type="match status" value="1"/>
</dbReference>